<dbReference type="GO" id="GO:0005125">
    <property type="term" value="F:cytokine activity"/>
    <property type="evidence" value="ECO:0007669"/>
    <property type="project" value="InterPro"/>
</dbReference>
<evidence type="ECO:0000256" key="1">
    <source>
        <dbReference type="SAM" id="MobiDB-lite"/>
    </source>
</evidence>
<evidence type="ECO:0000313" key="3">
    <source>
        <dbReference type="Proteomes" id="UP000694423"/>
    </source>
</evidence>
<dbReference type="InterPro" id="IPR008001">
    <property type="entry name" value="MCSF-1"/>
</dbReference>
<dbReference type="InterPro" id="IPR009079">
    <property type="entry name" value="4_helix_cytokine-like_core"/>
</dbReference>
<sequence length="272" mass="29791">MEGGVAVARQCRDPPLSRAQVCLLRCTLLSSLLLLLACRVVGVGGNSGAGAGRADTQMQHPGRVSFTFIEKMQLDDPVCYVKAAFPLLGELLAKTEFKENSSNGRRLQMVRRMYGRIDENVDPCIREEDDEERQLSQKCSREFTTSPYEMLALVKQFFHDLNLLLQAKETFEKDCSRVYRERCPAPTGSSPPGETLGLRRRGGSAARGSRREGGFVDGTWAGWVPMWGGEALGTPPNLAPHCLPPPNAAVTPPPCRALQGAQGCAELEMQQL</sequence>
<dbReference type="Ensembl" id="ENSDNVT00000027031.1">
    <property type="protein sequence ID" value="ENSDNVP00000022414.1"/>
    <property type="gene ID" value="ENSDNVG00000015603.1"/>
</dbReference>
<dbReference type="Proteomes" id="UP000694423">
    <property type="component" value="Unplaced"/>
</dbReference>
<dbReference type="Gene3D" id="1.20.1250.10">
    <property type="match status" value="1"/>
</dbReference>
<organism evidence="2 3">
    <name type="scientific">Dromaius novaehollandiae</name>
    <name type="common">Emu</name>
    <dbReference type="NCBI Taxonomy" id="8790"/>
    <lineage>
        <taxon>Eukaryota</taxon>
        <taxon>Metazoa</taxon>
        <taxon>Chordata</taxon>
        <taxon>Craniata</taxon>
        <taxon>Vertebrata</taxon>
        <taxon>Euteleostomi</taxon>
        <taxon>Archelosauria</taxon>
        <taxon>Archosauria</taxon>
        <taxon>Dinosauria</taxon>
        <taxon>Saurischia</taxon>
        <taxon>Theropoda</taxon>
        <taxon>Coelurosauria</taxon>
        <taxon>Aves</taxon>
        <taxon>Palaeognathae</taxon>
        <taxon>Casuariiformes</taxon>
        <taxon>Dromaiidae</taxon>
        <taxon>Dromaius</taxon>
    </lineage>
</organism>
<dbReference type="GO" id="GO:0008083">
    <property type="term" value="F:growth factor activity"/>
    <property type="evidence" value="ECO:0007669"/>
    <property type="project" value="InterPro"/>
</dbReference>
<dbReference type="GO" id="GO:0005615">
    <property type="term" value="C:extracellular space"/>
    <property type="evidence" value="ECO:0007669"/>
    <property type="project" value="TreeGrafter"/>
</dbReference>
<reference evidence="2" key="2">
    <citation type="submission" date="2025-09" db="UniProtKB">
        <authorList>
            <consortium name="Ensembl"/>
        </authorList>
    </citation>
    <scope>IDENTIFICATION</scope>
</reference>
<dbReference type="PANTHER" id="PTHR10058:SF0">
    <property type="entry name" value="MACROPHAGE COLONY-STIMULATING FACTOR 1"/>
    <property type="match status" value="1"/>
</dbReference>
<dbReference type="AlphaFoldDB" id="A0A8C4KIC2"/>
<evidence type="ECO:0000313" key="2">
    <source>
        <dbReference type="Ensembl" id="ENSDNVP00000022414.1"/>
    </source>
</evidence>
<proteinExistence type="predicted"/>
<protein>
    <recommendedName>
        <fullName evidence="4">CSF1 factor</fullName>
    </recommendedName>
</protein>
<dbReference type="SUPFAM" id="SSF47266">
    <property type="entry name" value="4-helical cytokines"/>
    <property type="match status" value="1"/>
</dbReference>
<name>A0A8C4KIC2_DRONO</name>
<accession>A0A8C4KIC2</accession>
<dbReference type="Pfam" id="PF05337">
    <property type="entry name" value="CSF-1"/>
    <property type="match status" value="1"/>
</dbReference>
<dbReference type="GO" id="GO:0030316">
    <property type="term" value="P:osteoclast differentiation"/>
    <property type="evidence" value="ECO:0007669"/>
    <property type="project" value="TreeGrafter"/>
</dbReference>
<reference evidence="2" key="1">
    <citation type="submission" date="2025-08" db="UniProtKB">
        <authorList>
            <consortium name="Ensembl"/>
        </authorList>
    </citation>
    <scope>IDENTIFICATION</scope>
</reference>
<evidence type="ECO:0008006" key="4">
    <source>
        <dbReference type="Google" id="ProtNLM"/>
    </source>
</evidence>
<dbReference type="PANTHER" id="PTHR10058">
    <property type="entry name" value="MACROPHAGE COLONY STIMULATING FACTOR"/>
    <property type="match status" value="1"/>
</dbReference>
<keyword evidence="3" id="KW-1185">Reference proteome</keyword>
<feature type="region of interest" description="Disordered" evidence="1">
    <location>
        <begin position="182"/>
        <end position="212"/>
    </location>
</feature>
<dbReference type="GO" id="GO:0045651">
    <property type="term" value="P:positive regulation of macrophage differentiation"/>
    <property type="evidence" value="ECO:0007669"/>
    <property type="project" value="TreeGrafter"/>
</dbReference>
<dbReference type="GO" id="GO:0016020">
    <property type="term" value="C:membrane"/>
    <property type="evidence" value="ECO:0007669"/>
    <property type="project" value="InterPro"/>
</dbReference>